<keyword evidence="5" id="KW-1185">Reference proteome</keyword>
<evidence type="ECO:0000259" key="3">
    <source>
        <dbReference type="PROSITE" id="PS50089"/>
    </source>
</evidence>
<dbReference type="EMBL" id="JAIWOZ010000001">
    <property type="protein sequence ID" value="KAH6611339.1"/>
    <property type="molecule type" value="Genomic_DNA"/>
</dbReference>
<accession>A0A9P8QU65</accession>
<gene>
    <name evidence="4" type="ORF">Trco_001359</name>
</gene>
<feature type="compositionally biased region" description="Low complexity" evidence="2">
    <location>
        <begin position="174"/>
        <end position="192"/>
    </location>
</feature>
<comment type="caution">
    <text evidence="4">The sequence shown here is derived from an EMBL/GenBank/DDBJ whole genome shotgun (WGS) entry which is preliminary data.</text>
</comment>
<evidence type="ECO:0000313" key="5">
    <source>
        <dbReference type="Proteomes" id="UP000827724"/>
    </source>
</evidence>
<dbReference type="Proteomes" id="UP000827724">
    <property type="component" value="Unassembled WGS sequence"/>
</dbReference>
<evidence type="ECO:0000256" key="2">
    <source>
        <dbReference type="SAM" id="MobiDB-lite"/>
    </source>
</evidence>
<feature type="region of interest" description="Disordered" evidence="2">
    <location>
        <begin position="124"/>
        <end position="202"/>
    </location>
</feature>
<keyword evidence="1" id="KW-0862">Zinc</keyword>
<keyword evidence="1" id="KW-0863">Zinc-finger</keyword>
<dbReference type="SUPFAM" id="SSF57850">
    <property type="entry name" value="RING/U-box"/>
    <property type="match status" value="1"/>
</dbReference>
<keyword evidence="1" id="KW-0479">Metal-binding</keyword>
<feature type="compositionally biased region" description="Low complexity" evidence="2">
    <location>
        <begin position="143"/>
        <end position="167"/>
    </location>
</feature>
<evidence type="ECO:0000256" key="1">
    <source>
        <dbReference type="PROSITE-ProRule" id="PRU00175"/>
    </source>
</evidence>
<feature type="domain" description="RING-type" evidence="3">
    <location>
        <begin position="236"/>
        <end position="291"/>
    </location>
</feature>
<sequence length="421" mass="46241">MGGRFSASAIKERIKEACKWPWVRLRRHRNPEPQHPERLEITVTHTITQRSDPISPPPDNGPEGRVRSRCPSLLTINSAAGISPSGSPAGVALGIPAEHILEEENPGPVPPLNFSRPAMGHSVEITAGPATPTKASKKKKESGNGSNPFESPAAEPSGSESPAGSPAAQPPASQPQAEATPATDAAAKPSAADGGGTARRTGDLDAITLAPPLDQKPPVPEQVVDVGKPAVDTTACSLCRLSHLAPGPANQPPFREHMVYLPCRHSFGHRCLYRWMTNLQRAGRHCRCPRDCIALHHCCGHLTMPVRTEPNRSYHDTSTTVIPWVCEFCESPDGSRLRTRLEQMRQVEGTTRANVMRNRELRGGNLKKVFNVIRGRHYPFAERVHLSMRQERQRAEIELHRTQAVWWIETWEALWGIEARA</sequence>
<protein>
    <submittedName>
        <fullName evidence="4">Zinc finger protein</fullName>
    </submittedName>
</protein>
<dbReference type="InterPro" id="IPR001841">
    <property type="entry name" value="Znf_RING"/>
</dbReference>
<name>A0A9P8QU65_9HYPO</name>
<evidence type="ECO:0000313" key="4">
    <source>
        <dbReference type="EMBL" id="KAH6611339.1"/>
    </source>
</evidence>
<reference evidence="4" key="1">
    <citation type="submission" date="2021-08" db="EMBL/GenBank/DDBJ databases">
        <title>Chromosome-Level Trichoderma cornu-damae using Hi-C Data.</title>
        <authorList>
            <person name="Kim C.S."/>
        </authorList>
    </citation>
    <scope>NUCLEOTIDE SEQUENCE</scope>
    <source>
        <strain evidence="4">KA19-0412C</strain>
    </source>
</reference>
<dbReference type="GO" id="GO:0008270">
    <property type="term" value="F:zinc ion binding"/>
    <property type="evidence" value="ECO:0007669"/>
    <property type="project" value="UniProtKB-KW"/>
</dbReference>
<proteinExistence type="predicted"/>
<feature type="region of interest" description="Disordered" evidence="2">
    <location>
        <begin position="44"/>
        <end position="68"/>
    </location>
</feature>
<dbReference type="OrthoDB" id="8062037at2759"/>
<organism evidence="4 5">
    <name type="scientific">Trichoderma cornu-damae</name>
    <dbReference type="NCBI Taxonomy" id="654480"/>
    <lineage>
        <taxon>Eukaryota</taxon>
        <taxon>Fungi</taxon>
        <taxon>Dikarya</taxon>
        <taxon>Ascomycota</taxon>
        <taxon>Pezizomycotina</taxon>
        <taxon>Sordariomycetes</taxon>
        <taxon>Hypocreomycetidae</taxon>
        <taxon>Hypocreales</taxon>
        <taxon>Hypocreaceae</taxon>
        <taxon>Trichoderma</taxon>
    </lineage>
</organism>
<dbReference type="PROSITE" id="PS50089">
    <property type="entry name" value="ZF_RING_2"/>
    <property type="match status" value="1"/>
</dbReference>
<dbReference type="AlphaFoldDB" id="A0A9P8QU65"/>